<sequence length="456" mass="50134">MMGVLTKLRGIFRQWSAIHIVVSYYLLAVVFATLTVSIPAFRNPGVELPFIDALFTAVTAISVTGLTVISIPDTYNAAGQIAIAVILHLGGIGIMAAGTFVWVVLGKKIGLRSRKMIMVEQNTKTLSGLVRLMLEIFKLILVIEFIGAIILTIHFLNYYDTWQDAMLQGFFGAISATTNGGLDITGASLIPFADDYFVQFINMVLIVLGAIGFPVLIEVQELLRGKTNGVNDRYKFSLFTKITTTTFFWLVVVGAVVIFLLEREAFFSDKAWHETFFYSLFQSVTSRSGGLSTMDVSEFGLPTLLFISMLMFIGASPSSVGGGIRTTTFAIMLLTIYNYAKGNSSIKVFGREIDYEDMLRSFVVIATAIILCTSSVIVLAHTEYFSLIEIIFEVTSAFGTTGLSMGITSELSSFGKSVIMSLMFIGRIGVFSFLFLIRGDASQDKFHYPKERVIIG</sequence>
<accession>A0A368XFM9</accession>
<evidence type="ECO:0000313" key="10">
    <source>
        <dbReference type="Proteomes" id="UP000252585"/>
    </source>
</evidence>
<keyword evidence="5 8" id="KW-1133">Transmembrane helix</keyword>
<dbReference type="EMBL" id="QPJJ01000010">
    <property type="protein sequence ID" value="RCW65828.1"/>
    <property type="molecule type" value="Genomic_DNA"/>
</dbReference>
<comment type="subcellular location">
    <subcellularLocation>
        <location evidence="1">Cell membrane</location>
        <topology evidence="1">Multi-pass membrane protein</topology>
    </subcellularLocation>
</comment>
<comment type="caution">
    <text evidence="9">The sequence shown here is derived from an EMBL/GenBank/DDBJ whole genome shotgun (WGS) entry which is preliminary data.</text>
</comment>
<keyword evidence="4 8" id="KW-0812">Transmembrane</keyword>
<proteinExistence type="predicted"/>
<protein>
    <submittedName>
        <fullName evidence="9">Trk-type K+ transport system membrane component</fullName>
    </submittedName>
</protein>
<name>A0A368XFM9_9BACI</name>
<feature type="transmembrane region" description="Helical" evidence="8">
    <location>
        <begin position="299"/>
        <end position="315"/>
    </location>
</feature>
<evidence type="ECO:0000256" key="7">
    <source>
        <dbReference type="ARBA" id="ARBA00023136"/>
    </source>
</evidence>
<feature type="transmembrane region" description="Helical" evidence="8">
    <location>
        <begin position="20"/>
        <end position="41"/>
    </location>
</feature>
<evidence type="ECO:0000256" key="6">
    <source>
        <dbReference type="ARBA" id="ARBA00023065"/>
    </source>
</evidence>
<reference evidence="9 10" key="1">
    <citation type="submission" date="2018-07" db="EMBL/GenBank/DDBJ databases">
        <title>Genomic Encyclopedia of Type Strains, Phase IV (KMG-IV): sequencing the most valuable type-strain genomes for metagenomic binning, comparative biology and taxonomic classification.</title>
        <authorList>
            <person name="Goeker M."/>
        </authorList>
    </citation>
    <scope>NUCLEOTIDE SEQUENCE [LARGE SCALE GENOMIC DNA]</scope>
    <source>
        <strain evidence="9 10">DSM 27696</strain>
    </source>
</reference>
<feature type="transmembrane region" description="Helical" evidence="8">
    <location>
        <begin position="238"/>
        <end position="261"/>
    </location>
</feature>
<dbReference type="PANTHER" id="PTHR32024">
    <property type="entry name" value="TRK SYSTEM POTASSIUM UPTAKE PROTEIN TRKG-RELATED"/>
    <property type="match status" value="1"/>
</dbReference>
<feature type="transmembrane region" description="Helical" evidence="8">
    <location>
        <begin position="136"/>
        <end position="156"/>
    </location>
</feature>
<dbReference type="Proteomes" id="UP000252585">
    <property type="component" value="Unassembled WGS sequence"/>
</dbReference>
<feature type="transmembrane region" description="Helical" evidence="8">
    <location>
        <begin position="419"/>
        <end position="437"/>
    </location>
</feature>
<dbReference type="Pfam" id="PF02386">
    <property type="entry name" value="TrkH"/>
    <property type="match status" value="1"/>
</dbReference>
<evidence type="ECO:0000256" key="8">
    <source>
        <dbReference type="SAM" id="Phobius"/>
    </source>
</evidence>
<evidence type="ECO:0000313" key="9">
    <source>
        <dbReference type="EMBL" id="RCW65828.1"/>
    </source>
</evidence>
<gene>
    <name evidence="9" type="ORF">DFR57_11045</name>
</gene>
<dbReference type="InterPro" id="IPR003445">
    <property type="entry name" value="Cat_transpt"/>
</dbReference>
<dbReference type="PANTHER" id="PTHR32024:SF4">
    <property type="entry name" value="KTR SYSTEM POTASSIUM UPTAKE PROTEIN D"/>
    <property type="match status" value="1"/>
</dbReference>
<evidence type="ECO:0000256" key="4">
    <source>
        <dbReference type="ARBA" id="ARBA00022692"/>
    </source>
</evidence>
<evidence type="ECO:0000256" key="3">
    <source>
        <dbReference type="ARBA" id="ARBA00022475"/>
    </source>
</evidence>
<evidence type="ECO:0000256" key="2">
    <source>
        <dbReference type="ARBA" id="ARBA00022448"/>
    </source>
</evidence>
<keyword evidence="10" id="KW-1185">Reference proteome</keyword>
<evidence type="ECO:0000256" key="5">
    <source>
        <dbReference type="ARBA" id="ARBA00022989"/>
    </source>
</evidence>
<keyword evidence="6" id="KW-0406">Ion transport</keyword>
<feature type="transmembrane region" description="Helical" evidence="8">
    <location>
        <begin position="53"/>
        <end position="71"/>
    </location>
</feature>
<feature type="transmembrane region" description="Helical" evidence="8">
    <location>
        <begin position="387"/>
        <end position="407"/>
    </location>
</feature>
<dbReference type="GO" id="GO:0030001">
    <property type="term" value="P:metal ion transport"/>
    <property type="evidence" value="ECO:0007669"/>
    <property type="project" value="UniProtKB-ARBA"/>
</dbReference>
<feature type="transmembrane region" description="Helical" evidence="8">
    <location>
        <begin position="360"/>
        <end position="380"/>
    </location>
</feature>
<feature type="transmembrane region" description="Helical" evidence="8">
    <location>
        <begin position="77"/>
        <end position="105"/>
    </location>
</feature>
<feature type="transmembrane region" description="Helical" evidence="8">
    <location>
        <begin position="322"/>
        <end position="340"/>
    </location>
</feature>
<organism evidence="9 10">
    <name type="scientific">Saliterribacillus persicus</name>
    <dbReference type="NCBI Taxonomy" id="930114"/>
    <lineage>
        <taxon>Bacteria</taxon>
        <taxon>Bacillati</taxon>
        <taxon>Bacillota</taxon>
        <taxon>Bacilli</taxon>
        <taxon>Bacillales</taxon>
        <taxon>Bacillaceae</taxon>
        <taxon>Saliterribacillus</taxon>
    </lineage>
</organism>
<keyword evidence="3" id="KW-1003">Cell membrane</keyword>
<keyword evidence="7 8" id="KW-0472">Membrane</keyword>
<evidence type="ECO:0000256" key="1">
    <source>
        <dbReference type="ARBA" id="ARBA00004651"/>
    </source>
</evidence>
<feature type="transmembrane region" description="Helical" evidence="8">
    <location>
        <begin position="196"/>
        <end position="217"/>
    </location>
</feature>
<keyword evidence="2" id="KW-0813">Transport</keyword>
<dbReference type="GO" id="GO:0008324">
    <property type="term" value="F:monoatomic cation transmembrane transporter activity"/>
    <property type="evidence" value="ECO:0007669"/>
    <property type="project" value="InterPro"/>
</dbReference>
<dbReference type="AlphaFoldDB" id="A0A368XFM9"/>
<dbReference type="GO" id="GO:0005886">
    <property type="term" value="C:plasma membrane"/>
    <property type="evidence" value="ECO:0007669"/>
    <property type="project" value="UniProtKB-SubCell"/>
</dbReference>